<keyword evidence="6 8" id="KW-0675">Receptor</keyword>
<organism evidence="9">
    <name type="scientific">Culex tarsalis</name>
    <name type="common">Encephalitis mosquito</name>
    <dbReference type="NCBI Taxonomy" id="7177"/>
    <lineage>
        <taxon>Eukaryota</taxon>
        <taxon>Metazoa</taxon>
        <taxon>Ecdysozoa</taxon>
        <taxon>Arthropoda</taxon>
        <taxon>Hexapoda</taxon>
        <taxon>Insecta</taxon>
        <taxon>Pterygota</taxon>
        <taxon>Neoptera</taxon>
        <taxon>Endopterygota</taxon>
        <taxon>Diptera</taxon>
        <taxon>Nematocera</taxon>
        <taxon>Culicoidea</taxon>
        <taxon>Culicidae</taxon>
        <taxon>Culicinae</taxon>
        <taxon>Culicini</taxon>
        <taxon>Culex</taxon>
        <taxon>Culex</taxon>
    </lineage>
</organism>
<reference evidence="9" key="1">
    <citation type="submission" date="2017-01" db="EMBL/GenBank/DDBJ databases">
        <title>A deep insight into the sialotranscriptome of adult male and female Cluex tarsalis mosquitoes.</title>
        <authorList>
            <person name="Ribeiro J.M."/>
            <person name="Moreira F."/>
            <person name="Bernard K.A."/>
            <person name="Calvo E."/>
        </authorList>
    </citation>
    <scope>NUCLEOTIDE SEQUENCE</scope>
    <source>
        <strain evidence="9">Kern County</strain>
        <tissue evidence="9">Salivary glands</tissue>
    </source>
</reference>
<dbReference type="InterPro" id="IPR013604">
    <property type="entry name" value="7TM_chemorcpt"/>
</dbReference>
<comment type="caution">
    <text evidence="8">Lacks conserved residue(s) required for the propagation of feature annotation.</text>
</comment>
<dbReference type="PANTHER" id="PTHR21143:SF123">
    <property type="entry name" value="GUSTATORY RECEPTOR FOR SUGAR TASTE 43A-RELATED"/>
    <property type="match status" value="1"/>
</dbReference>
<dbReference type="AlphaFoldDB" id="A0A1Q3G518"/>
<accession>A0A1Q3G518</accession>
<keyword evidence="7 8" id="KW-0807">Transducer</keyword>
<dbReference type="GO" id="GO:0007165">
    <property type="term" value="P:signal transduction"/>
    <property type="evidence" value="ECO:0007669"/>
    <property type="project" value="UniProtKB-KW"/>
</dbReference>
<dbReference type="GO" id="GO:0007635">
    <property type="term" value="P:chemosensory behavior"/>
    <property type="evidence" value="ECO:0007669"/>
    <property type="project" value="TreeGrafter"/>
</dbReference>
<dbReference type="GO" id="GO:0043025">
    <property type="term" value="C:neuronal cell body"/>
    <property type="evidence" value="ECO:0007669"/>
    <property type="project" value="TreeGrafter"/>
</dbReference>
<evidence type="ECO:0000313" key="9">
    <source>
        <dbReference type="EMBL" id="JAV34895.1"/>
    </source>
</evidence>
<keyword evidence="5 8" id="KW-0472">Membrane</keyword>
<proteinExistence type="inferred from homology"/>
<evidence type="ECO:0000256" key="8">
    <source>
        <dbReference type="RuleBase" id="RU363108"/>
    </source>
</evidence>
<keyword evidence="2 8" id="KW-1003">Cell membrane</keyword>
<dbReference type="GO" id="GO:0030425">
    <property type="term" value="C:dendrite"/>
    <property type="evidence" value="ECO:0007669"/>
    <property type="project" value="TreeGrafter"/>
</dbReference>
<dbReference type="Pfam" id="PF08395">
    <property type="entry name" value="7tm_7"/>
    <property type="match status" value="1"/>
</dbReference>
<evidence type="ECO:0000256" key="3">
    <source>
        <dbReference type="ARBA" id="ARBA00022692"/>
    </source>
</evidence>
<dbReference type="GO" id="GO:0050909">
    <property type="term" value="P:sensory perception of taste"/>
    <property type="evidence" value="ECO:0007669"/>
    <property type="project" value="InterPro"/>
</dbReference>
<evidence type="ECO:0000256" key="2">
    <source>
        <dbReference type="ARBA" id="ARBA00022475"/>
    </source>
</evidence>
<comment type="subcellular location">
    <subcellularLocation>
        <location evidence="1 8">Cell membrane</location>
        <topology evidence="1 8">Multi-pass membrane protein</topology>
    </subcellularLocation>
</comment>
<feature type="transmembrane region" description="Helical" evidence="8">
    <location>
        <begin position="185"/>
        <end position="206"/>
    </location>
</feature>
<keyword evidence="3 8" id="KW-0812">Transmembrane</keyword>
<dbReference type="GO" id="GO:0005886">
    <property type="term" value="C:plasma membrane"/>
    <property type="evidence" value="ECO:0007669"/>
    <property type="project" value="UniProtKB-SubCell"/>
</dbReference>
<sequence>MEISESTRAVFFVSRIFGLAPYVVKRTSKGQIVDYKRNLLLVIYSLCVVFCLAGLTFKGIFLDINSKKPIRFVFRMKTATSRVVTTLDVSVVVSACICGVFCGIYGLPFVRELNQRLNEADDMLSIYVAAGKQDRGKPRKGLAMLTLVGFFITGALALDIWVWYRIAHKMKKESQDSEANVLGYCPFYALYYILMMFHVLFAQSALGISNRFRRLNVALYHVFPEFNKTPIIEITSVSSTNNVSEKLDNAVEKIRGITTVSHVVHPQPLLTPDRVIEDLAYIHASLSTGVILVSNTFGVALLAVLGSCLLHLVATSYFLMVELVGDKDAVFSWIQALWLFIHIFRFLLTVEPCHITNVESRRTMAIVCNLMRTCQESSAKERLESFWRQLVGNNSAFTACGLCSIDRHIITSYCGAIATYLVILIQFKEADDKPLSKTGRRGFIKYFNETIYNNT</sequence>
<feature type="transmembrane region" description="Helical" evidence="8">
    <location>
        <begin position="330"/>
        <end position="348"/>
    </location>
</feature>
<comment type="similarity">
    <text evidence="8">Belongs to the insect chemoreceptor superfamily. Gustatory receptor (GR) family.</text>
</comment>
<dbReference type="GO" id="GO:0008049">
    <property type="term" value="P:male courtship behavior"/>
    <property type="evidence" value="ECO:0007669"/>
    <property type="project" value="TreeGrafter"/>
</dbReference>
<protein>
    <recommendedName>
        <fullName evidence="8">Gustatory receptor</fullName>
    </recommendedName>
</protein>
<evidence type="ECO:0000256" key="4">
    <source>
        <dbReference type="ARBA" id="ARBA00022989"/>
    </source>
</evidence>
<dbReference type="PANTHER" id="PTHR21143">
    <property type="entry name" value="INVERTEBRATE GUSTATORY RECEPTOR"/>
    <property type="match status" value="1"/>
</dbReference>
<feature type="transmembrane region" description="Helical" evidence="8">
    <location>
        <begin position="39"/>
        <end position="62"/>
    </location>
</feature>
<evidence type="ECO:0000256" key="5">
    <source>
        <dbReference type="ARBA" id="ARBA00023136"/>
    </source>
</evidence>
<evidence type="ECO:0000256" key="1">
    <source>
        <dbReference type="ARBA" id="ARBA00004651"/>
    </source>
</evidence>
<feature type="transmembrane region" description="Helical" evidence="8">
    <location>
        <begin position="297"/>
        <end position="318"/>
    </location>
</feature>
<feature type="transmembrane region" description="Helical" evidence="8">
    <location>
        <begin position="142"/>
        <end position="164"/>
    </location>
</feature>
<comment type="function">
    <text evidence="8">Gustatory receptor which mediates acceptance or avoidance behavior, depending on its substrates.</text>
</comment>
<evidence type="ECO:0000256" key="6">
    <source>
        <dbReference type="ARBA" id="ARBA00023170"/>
    </source>
</evidence>
<dbReference type="GO" id="GO:0030424">
    <property type="term" value="C:axon"/>
    <property type="evidence" value="ECO:0007669"/>
    <property type="project" value="TreeGrafter"/>
</dbReference>
<feature type="transmembrane region" description="Helical" evidence="8">
    <location>
        <begin position="83"/>
        <end position="107"/>
    </location>
</feature>
<evidence type="ECO:0000256" key="7">
    <source>
        <dbReference type="ARBA" id="ARBA00023224"/>
    </source>
</evidence>
<name>A0A1Q3G518_CULTA</name>
<dbReference type="EMBL" id="GFDL01000150">
    <property type="protein sequence ID" value="JAV34895.1"/>
    <property type="molecule type" value="Transcribed_RNA"/>
</dbReference>
<keyword evidence="4 8" id="KW-1133">Transmembrane helix</keyword>